<geneLocation type="plasmid" evidence="2">
    <name>pcc2</name>
</geneLocation>
<keyword evidence="2" id="KW-1185">Reference proteome</keyword>
<keyword evidence="1" id="KW-0614">Plasmid</keyword>
<organism evidence="1 2">
    <name type="scientific">Candidatus Enterovibrio altilux</name>
    <dbReference type="NCBI Taxonomy" id="1927128"/>
    <lineage>
        <taxon>Bacteria</taxon>
        <taxon>Pseudomonadati</taxon>
        <taxon>Pseudomonadota</taxon>
        <taxon>Gammaproteobacteria</taxon>
        <taxon>Vibrionales</taxon>
        <taxon>Vibrionaceae</taxon>
        <taxon>Enterovibrio</taxon>
    </lineage>
</organism>
<dbReference type="RefSeq" id="WP_223823316.1">
    <property type="nucleotide sequence ID" value="NZ_CP020662.1"/>
</dbReference>
<dbReference type="EMBL" id="CP020662">
    <property type="protein sequence ID" value="ATF10164.1"/>
    <property type="molecule type" value="Genomic_DNA"/>
</dbReference>
<sequence length="75" mass="8688">MILKIKKMGQGHQHPKTDDMIKIIEKENSVRLNANVAKSFYRSVKDFANKQDKTVTQVVVNALIEHMKKHEKLSK</sequence>
<reference evidence="2" key="1">
    <citation type="submission" date="2017-04" db="EMBL/GenBank/DDBJ databases">
        <title>Genome evolution of the luminous symbionts of deep sea anglerfish.</title>
        <authorList>
            <person name="Hendry T.A."/>
        </authorList>
    </citation>
    <scope>NUCLEOTIDE SEQUENCE [LARGE SCALE GENOMIC DNA]</scope>
    <source>
        <plasmid evidence="2">pcc2</plasmid>
    </source>
</reference>
<name>A0A291BB03_9GAMM</name>
<accession>A0A291BB03</accession>
<protein>
    <submittedName>
        <fullName evidence="1">Uncharacterized protein</fullName>
    </submittedName>
</protein>
<proteinExistence type="predicted"/>
<evidence type="ECO:0000313" key="1">
    <source>
        <dbReference type="EMBL" id="ATF10164.1"/>
    </source>
</evidence>
<dbReference type="AlphaFoldDB" id="A0A291BB03"/>
<gene>
    <name evidence="1" type="ORF">BTN50_1730</name>
</gene>
<dbReference type="KEGG" id="elux:BTN50_1730"/>
<evidence type="ECO:0000313" key="2">
    <source>
        <dbReference type="Proteomes" id="UP000218160"/>
    </source>
</evidence>
<dbReference type="Proteomes" id="UP000218160">
    <property type="component" value="Plasmid pCC2"/>
</dbReference>